<evidence type="ECO:0000256" key="3">
    <source>
        <dbReference type="ARBA" id="ARBA00010441"/>
    </source>
</evidence>
<protein>
    <recommendedName>
        <fullName evidence="5">CDP-diacylglycerol--serine O-phosphatidyltransferase</fullName>
        <ecNumber evidence="4">2.7.8.8</ecNumber>
    </recommendedName>
    <alternativeName>
        <fullName evidence="14">Phosphatidylserine synthase</fullName>
    </alternativeName>
</protein>
<dbReference type="EMBL" id="MDER01000030">
    <property type="protein sequence ID" value="ODP29549.1"/>
    <property type="molecule type" value="Genomic_DNA"/>
</dbReference>
<sequence length="175" mass="19144">MKKMLPNLFTLGNLLSGFAAILLISQEQFEISVLLIVVGLVCDFLDGYCARILHATSEFGKELDSLADLITFGVAPAIFAYVVSLHEIHVVGTVCCLFYVCCSALRLARFNVRQSHMTVFVGMPTPVAAVLSILLTIYVYPLVAMVGIVLIGILMVSPFYFPSLKKVKSEAMEDC</sequence>
<evidence type="ECO:0000313" key="17">
    <source>
        <dbReference type="EMBL" id="ODP29549.1"/>
    </source>
</evidence>
<feature type="transmembrane region" description="Helical" evidence="16">
    <location>
        <begin position="88"/>
        <end position="107"/>
    </location>
</feature>
<dbReference type="PANTHER" id="PTHR14269:SF61">
    <property type="entry name" value="CDP-DIACYLGLYCEROL--SERINE O-PHOSPHATIDYLTRANSFERASE"/>
    <property type="match status" value="1"/>
</dbReference>
<dbReference type="InterPro" id="IPR004533">
    <property type="entry name" value="CDP-diaglyc--ser_O-PTrfase"/>
</dbReference>
<dbReference type="PATRIC" id="fig|1886670.3.peg.1054"/>
<dbReference type="GO" id="GO:0003882">
    <property type="term" value="F:CDP-diacylglycerol-serine O-phosphatidyltransferase activity"/>
    <property type="evidence" value="ECO:0007669"/>
    <property type="project" value="UniProtKB-EC"/>
</dbReference>
<comment type="subcellular location">
    <subcellularLocation>
        <location evidence="2">Endomembrane system</location>
        <topology evidence="2">Multi-pass membrane protein</topology>
    </subcellularLocation>
</comment>
<keyword evidence="12" id="KW-0594">Phospholipid biosynthesis</keyword>
<feature type="transmembrane region" description="Helical" evidence="16">
    <location>
        <begin position="119"/>
        <end position="138"/>
    </location>
</feature>
<keyword evidence="8 16" id="KW-0812">Transmembrane</keyword>
<dbReference type="InterPro" id="IPR048254">
    <property type="entry name" value="CDP_ALCOHOL_P_TRANSF_CS"/>
</dbReference>
<evidence type="ECO:0000256" key="13">
    <source>
        <dbReference type="ARBA" id="ARBA00023264"/>
    </source>
</evidence>
<evidence type="ECO:0000256" key="9">
    <source>
        <dbReference type="ARBA" id="ARBA00022989"/>
    </source>
</evidence>
<keyword evidence="11 16" id="KW-0472">Membrane</keyword>
<dbReference type="NCBIfam" id="TIGR00473">
    <property type="entry name" value="pssA"/>
    <property type="match status" value="1"/>
</dbReference>
<keyword evidence="10" id="KW-0443">Lipid metabolism</keyword>
<keyword evidence="18" id="KW-1185">Reference proteome</keyword>
<evidence type="ECO:0000256" key="7">
    <source>
        <dbReference type="ARBA" id="ARBA00022679"/>
    </source>
</evidence>
<evidence type="ECO:0000313" key="18">
    <source>
        <dbReference type="Proteomes" id="UP000094578"/>
    </source>
</evidence>
<dbReference type="GO" id="GO:0008654">
    <property type="term" value="P:phospholipid biosynthetic process"/>
    <property type="evidence" value="ECO:0007669"/>
    <property type="project" value="UniProtKB-KW"/>
</dbReference>
<feature type="transmembrane region" description="Helical" evidence="16">
    <location>
        <begin position="7"/>
        <end position="25"/>
    </location>
</feature>
<comment type="caution">
    <text evidence="17">The sequence shown here is derived from an EMBL/GenBank/DDBJ whole genome shotgun (WGS) entry which is preliminary data.</text>
</comment>
<dbReference type="GO" id="GO:0016020">
    <property type="term" value="C:membrane"/>
    <property type="evidence" value="ECO:0007669"/>
    <property type="project" value="InterPro"/>
</dbReference>
<evidence type="ECO:0000256" key="16">
    <source>
        <dbReference type="SAM" id="Phobius"/>
    </source>
</evidence>
<evidence type="ECO:0000256" key="10">
    <source>
        <dbReference type="ARBA" id="ARBA00023098"/>
    </source>
</evidence>
<evidence type="ECO:0000256" key="14">
    <source>
        <dbReference type="ARBA" id="ARBA00032361"/>
    </source>
</evidence>
<evidence type="ECO:0000256" key="4">
    <source>
        <dbReference type="ARBA" id="ARBA00013174"/>
    </source>
</evidence>
<evidence type="ECO:0000256" key="6">
    <source>
        <dbReference type="ARBA" id="ARBA00022516"/>
    </source>
</evidence>
<organism evidence="17 18">
    <name type="scientific">Paenibacillus nuruki</name>
    <dbReference type="NCBI Taxonomy" id="1886670"/>
    <lineage>
        <taxon>Bacteria</taxon>
        <taxon>Bacillati</taxon>
        <taxon>Bacillota</taxon>
        <taxon>Bacilli</taxon>
        <taxon>Bacillales</taxon>
        <taxon>Paenibacillaceae</taxon>
        <taxon>Paenibacillus</taxon>
    </lineage>
</organism>
<dbReference type="AlphaFoldDB" id="A0A1E3L708"/>
<dbReference type="GO" id="GO:0012505">
    <property type="term" value="C:endomembrane system"/>
    <property type="evidence" value="ECO:0007669"/>
    <property type="project" value="UniProtKB-SubCell"/>
</dbReference>
<comment type="catalytic activity">
    <reaction evidence="1">
        <text>a CDP-1,2-diacyl-sn-glycerol + L-serine = a 1,2-diacyl-sn-glycero-3-phospho-L-serine + CMP + H(+)</text>
        <dbReference type="Rhea" id="RHEA:16913"/>
        <dbReference type="ChEBI" id="CHEBI:15378"/>
        <dbReference type="ChEBI" id="CHEBI:33384"/>
        <dbReference type="ChEBI" id="CHEBI:57262"/>
        <dbReference type="ChEBI" id="CHEBI:58332"/>
        <dbReference type="ChEBI" id="CHEBI:60377"/>
        <dbReference type="EC" id="2.7.8.8"/>
    </reaction>
</comment>
<evidence type="ECO:0000256" key="2">
    <source>
        <dbReference type="ARBA" id="ARBA00004127"/>
    </source>
</evidence>
<evidence type="ECO:0000256" key="1">
    <source>
        <dbReference type="ARBA" id="ARBA00000287"/>
    </source>
</evidence>
<keyword evidence="13" id="KW-1208">Phospholipid metabolism</keyword>
<dbReference type="Pfam" id="PF01066">
    <property type="entry name" value="CDP-OH_P_transf"/>
    <property type="match status" value="1"/>
</dbReference>
<dbReference type="EC" id="2.7.8.8" evidence="4"/>
<gene>
    <name evidence="17" type="primary">cho1</name>
    <name evidence="17" type="ORF">PTI45_01032</name>
</gene>
<dbReference type="InterPro" id="IPR000462">
    <property type="entry name" value="CDP-OH_P_trans"/>
</dbReference>
<keyword evidence="6" id="KW-0444">Lipid biosynthesis</keyword>
<evidence type="ECO:0000256" key="11">
    <source>
        <dbReference type="ARBA" id="ARBA00023136"/>
    </source>
</evidence>
<feature type="transmembrane region" description="Helical" evidence="16">
    <location>
        <begin position="144"/>
        <end position="162"/>
    </location>
</feature>
<feature type="transmembrane region" description="Helical" evidence="16">
    <location>
        <begin position="65"/>
        <end position="82"/>
    </location>
</feature>
<evidence type="ECO:0000256" key="5">
    <source>
        <dbReference type="ARBA" id="ARBA00017171"/>
    </source>
</evidence>
<feature type="transmembrane region" description="Helical" evidence="16">
    <location>
        <begin position="31"/>
        <end position="53"/>
    </location>
</feature>
<name>A0A1E3L708_9BACL</name>
<comment type="similarity">
    <text evidence="3 15">Belongs to the CDP-alcohol phosphatidyltransferase class-I family.</text>
</comment>
<dbReference type="PROSITE" id="PS00379">
    <property type="entry name" value="CDP_ALCOHOL_P_TRANSF"/>
    <property type="match status" value="1"/>
</dbReference>
<dbReference type="InterPro" id="IPR043130">
    <property type="entry name" value="CDP-OH_PTrfase_TM_dom"/>
</dbReference>
<evidence type="ECO:0000256" key="12">
    <source>
        <dbReference type="ARBA" id="ARBA00023209"/>
    </source>
</evidence>
<reference evidence="17 18" key="1">
    <citation type="submission" date="2016-08" db="EMBL/GenBank/DDBJ databases">
        <title>Genome sequencing of Paenibacillus sp. TI45-13ar, isolated from Korean traditional nuruk.</title>
        <authorList>
            <person name="Kim S.-J."/>
        </authorList>
    </citation>
    <scope>NUCLEOTIDE SEQUENCE [LARGE SCALE GENOMIC DNA]</scope>
    <source>
        <strain evidence="17 18">TI45-13ar</strain>
    </source>
</reference>
<dbReference type="Gene3D" id="1.20.120.1760">
    <property type="match status" value="1"/>
</dbReference>
<dbReference type="InterPro" id="IPR050324">
    <property type="entry name" value="CDP-alcohol_PTase-I"/>
</dbReference>
<accession>A0A1E3L708</accession>
<dbReference type="Proteomes" id="UP000094578">
    <property type="component" value="Unassembled WGS sequence"/>
</dbReference>
<keyword evidence="7 15" id="KW-0808">Transferase</keyword>
<evidence type="ECO:0000256" key="15">
    <source>
        <dbReference type="RuleBase" id="RU003750"/>
    </source>
</evidence>
<dbReference type="STRING" id="1886670.PTI45_01032"/>
<keyword evidence="9 16" id="KW-1133">Transmembrane helix</keyword>
<proteinExistence type="inferred from homology"/>
<dbReference type="RefSeq" id="WP_069326479.1">
    <property type="nucleotide sequence ID" value="NZ_MDER01000030.1"/>
</dbReference>
<dbReference type="PANTHER" id="PTHR14269">
    <property type="entry name" value="CDP-DIACYLGLYCEROL--GLYCEROL-3-PHOSPHATE 3-PHOSPHATIDYLTRANSFERASE-RELATED"/>
    <property type="match status" value="1"/>
</dbReference>
<evidence type="ECO:0000256" key="8">
    <source>
        <dbReference type="ARBA" id="ARBA00022692"/>
    </source>
</evidence>